<evidence type="ECO:0000313" key="1">
    <source>
        <dbReference type="EMBL" id="KAF5464938.1"/>
    </source>
</evidence>
<gene>
    <name evidence="1" type="ORF">F2P56_014975</name>
</gene>
<reference evidence="1" key="2">
    <citation type="submission" date="2020-03" db="EMBL/GenBank/DDBJ databases">
        <title>Walnut 2.0.</title>
        <authorList>
            <person name="Marrano A."/>
            <person name="Britton M."/>
            <person name="Zimin A.V."/>
            <person name="Zaini P.A."/>
            <person name="Workman R."/>
            <person name="Puiu D."/>
            <person name="Bianco L."/>
            <person name="Allen B.J."/>
            <person name="Troggio M."/>
            <person name="Leslie C.A."/>
            <person name="Timp W."/>
            <person name="Dendekar A."/>
            <person name="Salzberg S.L."/>
            <person name="Neale D.B."/>
        </authorList>
    </citation>
    <scope>NUCLEOTIDE SEQUENCE</scope>
    <source>
        <tissue evidence="1">Leaves</tissue>
    </source>
</reference>
<dbReference type="EMBL" id="LIHL02000007">
    <property type="protein sequence ID" value="KAF5464938.1"/>
    <property type="molecule type" value="Genomic_DNA"/>
</dbReference>
<accession>A0A833XEA6</accession>
<comment type="caution">
    <text evidence="1">The sequence shown here is derived from an EMBL/GenBank/DDBJ whole genome shotgun (WGS) entry which is preliminary data.</text>
</comment>
<evidence type="ECO:0000313" key="2">
    <source>
        <dbReference type="Proteomes" id="UP000619265"/>
    </source>
</evidence>
<dbReference type="Gramene" id="Jr07_13320_p3">
    <property type="protein sequence ID" value="cds.Jr07_13320_p3"/>
    <property type="gene ID" value="Jr07_13320"/>
</dbReference>
<dbReference type="Proteomes" id="UP000619265">
    <property type="component" value="Unassembled WGS sequence"/>
</dbReference>
<organism evidence="1 2">
    <name type="scientific">Juglans regia</name>
    <name type="common">English walnut</name>
    <dbReference type="NCBI Taxonomy" id="51240"/>
    <lineage>
        <taxon>Eukaryota</taxon>
        <taxon>Viridiplantae</taxon>
        <taxon>Streptophyta</taxon>
        <taxon>Embryophyta</taxon>
        <taxon>Tracheophyta</taxon>
        <taxon>Spermatophyta</taxon>
        <taxon>Magnoliopsida</taxon>
        <taxon>eudicotyledons</taxon>
        <taxon>Gunneridae</taxon>
        <taxon>Pentapetalae</taxon>
        <taxon>rosids</taxon>
        <taxon>fabids</taxon>
        <taxon>Fagales</taxon>
        <taxon>Juglandaceae</taxon>
        <taxon>Juglans</taxon>
    </lineage>
</organism>
<sequence>MGRVVLYIQFLERNCSLYSHCSDRHGLVVFEALFAGQGEEGLDDCDPASGRGEHCSSRYRQERAVRAGLGHLESGVLAGRCGLLLRGVVPYRVVDQEPAQGGEDRRQGGGG</sequence>
<proteinExistence type="predicted"/>
<name>A0A833XEA6_JUGRE</name>
<dbReference type="AlphaFoldDB" id="A0A833XEA6"/>
<protein>
    <submittedName>
        <fullName evidence="1">Uncharacterized protein</fullName>
    </submittedName>
</protein>
<reference evidence="1" key="1">
    <citation type="submission" date="2015-10" db="EMBL/GenBank/DDBJ databases">
        <authorList>
            <person name="Martinez-Garcia P.J."/>
            <person name="Crepeau M.W."/>
            <person name="Puiu D."/>
            <person name="Gonzalez-Ibeas D."/>
            <person name="Whalen J."/>
            <person name="Stevens K."/>
            <person name="Paul R."/>
            <person name="Butterfield T."/>
            <person name="Britton M."/>
            <person name="Reagan R."/>
            <person name="Chakraborty S."/>
            <person name="Walawage S.L."/>
            <person name="Vasquez-Gross H.A."/>
            <person name="Cardeno C."/>
            <person name="Famula R."/>
            <person name="Pratt K."/>
            <person name="Kuruganti S."/>
            <person name="Aradhya M.K."/>
            <person name="Leslie C.A."/>
            <person name="Dandekar A.M."/>
            <person name="Salzberg S.L."/>
            <person name="Wegrzyn J.L."/>
            <person name="Langley C.H."/>
            <person name="Neale D.B."/>
        </authorList>
    </citation>
    <scope>NUCLEOTIDE SEQUENCE</scope>
    <source>
        <tissue evidence="1">Leaves</tissue>
    </source>
</reference>